<reference evidence="1 2" key="1">
    <citation type="submission" date="2017-07" db="EMBL/GenBank/DDBJ databases">
        <title>Amycolatopsis alba DSM 44262 Genome sequencing and assembly.</title>
        <authorList>
            <person name="Kaur N."/>
            <person name="Mayilraj S."/>
        </authorList>
    </citation>
    <scope>NUCLEOTIDE SEQUENCE [LARGE SCALE GENOMIC DNA]</scope>
    <source>
        <strain evidence="1 2">DSM 44262</strain>
    </source>
</reference>
<dbReference type="Proteomes" id="UP000215563">
    <property type="component" value="Unassembled WGS sequence"/>
</dbReference>
<gene>
    <name evidence="1" type="ORF">CFP75_33315</name>
</gene>
<keyword evidence="2" id="KW-1185">Reference proteome</keyword>
<dbReference type="OrthoDB" id="3638619at2"/>
<comment type="caution">
    <text evidence="1">The sequence shown here is derived from an EMBL/GenBank/DDBJ whole genome shotgun (WGS) entry which is preliminary data.</text>
</comment>
<evidence type="ECO:0000313" key="2">
    <source>
        <dbReference type="Proteomes" id="UP000215563"/>
    </source>
</evidence>
<name>A0A229REG2_AMYAL</name>
<proteinExistence type="predicted"/>
<accession>A0A229REG2</accession>
<dbReference type="EMBL" id="NMQU01000112">
    <property type="protein sequence ID" value="OXM44804.1"/>
    <property type="molecule type" value="Genomic_DNA"/>
</dbReference>
<protein>
    <submittedName>
        <fullName evidence="1">Uncharacterized protein</fullName>
    </submittedName>
</protein>
<dbReference type="AlphaFoldDB" id="A0A229REG2"/>
<organism evidence="1 2">
    <name type="scientific">Amycolatopsis alba DSM 44262</name>
    <dbReference type="NCBI Taxonomy" id="1125972"/>
    <lineage>
        <taxon>Bacteria</taxon>
        <taxon>Bacillati</taxon>
        <taxon>Actinomycetota</taxon>
        <taxon>Actinomycetes</taxon>
        <taxon>Pseudonocardiales</taxon>
        <taxon>Pseudonocardiaceae</taxon>
        <taxon>Amycolatopsis</taxon>
    </lineage>
</organism>
<sequence length="141" mass="14717">MELPGPDPDRMRAGTQLEAALIVAAAPGGDATAAIDIADQMVKRGLSTTGRGQLLASSLMELSHQRLTATDAAPDPYATLAHRLVGTGVCTQSELETAFMARVLTAGVDQGWLDAALYDRLAAAGGNDPSFQALLAKIERR</sequence>
<dbReference type="RefSeq" id="WP_020634947.1">
    <property type="nucleotide sequence ID" value="NZ_KB913032.1"/>
</dbReference>
<evidence type="ECO:0000313" key="1">
    <source>
        <dbReference type="EMBL" id="OXM44804.1"/>
    </source>
</evidence>